<organism evidence="1 2">
    <name type="scientific">Spiroplasma gladiatoris</name>
    <dbReference type="NCBI Taxonomy" id="2143"/>
    <lineage>
        <taxon>Bacteria</taxon>
        <taxon>Bacillati</taxon>
        <taxon>Mycoplasmatota</taxon>
        <taxon>Mollicutes</taxon>
        <taxon>Entomoplasmatales</taxon>
        <taxon>Spiroplasmataceae</taxon>
        <taxon>Spiroplasma</taxon>
    </lineage>
</organism>
<dbReference type="Proteomes" id="UP000294309">
    <property type="component" value="Chromosome"/>
</dbReference>
<dbReference type="RefSeq" id="WP_134297340.1">
    <property type="nucleotide sequence ID" value="NZ_CP038013.1"/>
</dbReference>
<evidence type="ECO:0000313" key="1">
    <source>
        <dbReference type="EMBL" id="QBQ07549.1"/>
    </source>
</evidence>
<proteinExistence type="predicted"/>
<keyword evidence="2" id="KW-1185">Reference proteome</keyword>
<dbReference type="OrthoDB" id="388846at2"/>
<sequence>MINELQHKNIKDISSSFYFTKLNLVYKNEENLAFFVNSNLIKNKITNKYFRLLNYSILSNDFDLINNHIKNEFPNSKIKHLLKLIAKTNNVLFENKFKNQVDYESMFKLNIYCQLFLIYIRYNPNIWLSLDQEYVKQVSKTNQLDWSIINYIINYHVLKDCRFDLTYDQKYLVNTLMSLSLEDLDSRNKMKKILEVPILATKIFMIQREAIKKGKSLRENKKKYKHLLFSTAMQLIIHFINNNIDDINFASKH</sequence>
<dbReference type="KEGG" id="sgq:SGLAD_v1c03500"/>
<protein>
    <submittedName>
        <fullName evidence="1">Uncharacterized protein</fullName>
    </submittedName>
</protein>
<gene>
    <name evidence="1" type="ORF">SGLAD_v1c03500</name>
</gene>
<evidence type="ECO:0000313" key="2">
    <source>
        <dbReference type="Proteomes" id="UP000294309"/>
    </source>
</evidence>
<accession>A0A4V1AQ78</accession>
<dbReference type="AlphaFoldDB" id="A0A4V1AQ78"/>
<name>A0A4V1AQ78_9MOLU</name>
<dbReference type="EMBL" id="CP038013">
    <property type="protein sequence ID" value="QBQ07549.1"/>
    <property type="molecule type" value="Genomic_DNA"/>
</dbReference>
<reference evidence="1 2" key="1">
    <citation type="submission" date="2019-03" db="EMBL/GenBank/DDBJ databases">
        <title>Complete genome sequence of Spiroplasma gladiatoris TG-1 (DSM 22552).</title>
        <authorList>
            <person name="Lin Y.-C."/>
            <person name="Chou L."/>
            <person name="Kuo C.-H."/>
        </authorList>
    </citation>
    <scope>NUCLEOTIDE SEQUENCE [LARGE SCALE GENOMIC DNA]</scope>
    <source>
        <strain evidence="1 2">TG-1</strain>
    </source>
</reference>